<name>A0A858RB69_9PROT</name>
<feature type="compositionally biased region" description="Polar residues" evidence="1">
    <location>
        <begin position="1"/>
        <end position="27"/>
    </location>
</feature>
<protein>
    <submittedName>
        <fullName evidence="2">Uncharacterized protein</fullName>
    </submittedName>
</protein>
<reference evidence="2" key="1">
    <citation type="submission" date="2020-04" db="EMBL/GenBank/DDBJ databases">
        <title>A desert anoxygenic phototrophic bacterium fixes CO2 using RubisCO under aerobic conditions.</title>
        <authorList>
            <person name="Tang K."/>
        </authorList>
    </citation>
    <scope>NUCLEOTIDE SEQUENCE [LARGE SCALE GENOMIC DNA]</scope>
    <source>
        <strain evidence="2">MIMtkB3</strain>
    </source>
</reference>
<evidence type="ECO:0000313" key="3">
    <source>
        <dbReference type="Proteomes" id="UP000501891"/>
    </source>
</evidence>
<keyword evidence="3" id="KW-1185">Reference proteome</keyword>
<dbReference type="Proteomes" id="UP000501891">
    <property type="component" value="Chromosome"/>
</dbReference>
<evidence type="ECO:0000256" key="1">
    <source>
        <dbReference type="SAM" id="MobiDB-lite"/>
    </source>
</evidence>
<proteinExistence type="predicted"/>
<dbReference type="AlphaFoldDB" id="A0A858RB69"/>
<sequence length="94" mass="10096">MAVGSIFSNSSVFSTPGLQGGSVQPTGAPNGVGRGKQAEQEQRVAQPSVQEELEAQATQERRQERFLTPDPTEEQRRQALGAGQTRGAFVDIRV</sequence>
<evidence type="ECO:0000313" key="2">
    <source>
        <dbReference type="EMBL" id="QJE74644.1"/>
    </source>
</evidence>
<organism evidence="2 3">
    <name type="scientific">Aerophototrophica crusticola</name>
    <dbReference type="NCBI Taxonomy" id="1709002"/>
    <lineage>
        <taxon>Bacteria</taxon>
        <taxon>Pseudomonadati</taxon>
        <taxon>Pseudomonadota</taxon>
        <taxon>Alphaproteobacteria</taxon>
        <taxon>Rhodospirillales</taxon>
        <taxon>Rhodospirillaceae</taxon>
        <taxon>Aerophototrophica</taxon>
    </lineage>
</organism>
<gene>
    <name evidence="2" type="ORF">HHL28_17660</name>
</gene>
<accession>A0A858RB69</accession>
<feature type="compositionally biased region" description="Basic and acidic residues" evidence="1">
    <location>
        <begin position="59"/>
        <end position="77"/>
    </location>
</feature>
<dbReference type="EMBL" id="CP051775">
    <property type="protein sequence ID" value="QJE74644.1"/>
    <property type="molecule type" value="Genomic_DNA"/>
</dbReference>
<feature type="region of interest" description="Disordered" evidence="1">
    <location>
        <begin position="1"/>
        <end position="94"/>
    </location>
</feature>
<dbReference type="KEGG" id="acru:HHL28_17660"/>